<sequence>MPQMSPLWWEMLYIIFIMMFMIMIIIMYYNKNFKLKSIIYNKKINQLNWKW</sequence>
<evidence type="ECO:0000313" key="2">
    <source>
        <dbReference type="EMBL" id="XCA96619.1"/>
    </source>
</evidence>
<geneLocation type="mitochondrion" evidence="2"/>
<feature type="transmembrane region" description="Helical" evidence="1">
    <location>
        <begin position="12"/>
        <end position="29"/>
    </location>
</feature>
<organism evidence="2">
    <name type="scientific">Rhopalus nigricornis</name>
    <dbReference type="NCBI Taxonomy" id="3151526"/>
    <lineage>
        <taxon>Eukaryota</taxon>
        <taxon>Metazoa</taxon>
        <taxon>Ecdysozoa</taxon>
        <taxon>Arthropoda</taxon>
        <taxon>Hexapoda</taxon>
        <taxon>Insecta</taxon>
        <taxon>Pterygota</taxon>
        <taxon>Neoptera</taxon>
        <taxon>Paraneoptera</taxon>
        <taxon>Hemiptera</taxon>
        <taxon>Heteroptera</taxon>
        <taxon>Panheteroptera</taxon>
        <taxon>Pentatomomorpha</taxon>
        <taxon>Coreoidea</taxon>
        <taxon>Rhopalidae</taxon>
        <taxon>Rhopalus</taxon>
    </lineage>
</organism>
<dbReference type="AlphaFoldDB" id="A0AAU7YRW0"/>
<accession>A0AAU7YRW0</accession>
<protein>
    <submittedName>
        <fullName evidence="2">ATP synthase F0 subunit 8</fullName>
    </submittedName>
</protein>
<gene>
    <name evidence="2" type="primary">ATP8</name>
</gene>
<proteinExistence type="predicted"/>
<evidence type="ECO:0000256" key="1">
    <source>
        <dbReference type="SAM" id="Phobius"/>
    </source>
</evidence>
<keyword evidence="1" id="KW-1133">Transmembrane helix</keyword>
<name>A0AAU7YRW0_9HEMI</name>
<keyword evidence="1" id="KW-0472">Membrane</keyword>
<keyword evidence="1" id="KW-0812">Transmembrane</keyword>
<keyword evidence="2" id="KW-0496">Mitochondrion</keyword>
<dbReference type="EMBL" id="PP808864">
    <property type="protein sequence ID" value="XCA96619.1"/>
    <property type="molecule type" value="Genomic_DNA"/>
</dbReference>
<reference evidence="2" key="2">
    <citation type="submission" date="2024-05" db="EMBL/GenBank/DDBJ databases">
        <authorList>
            <person name="Chen J."/>
        </authorList>
    </citation>
    <scope>NUCLEOTIDE SEQUENCE</scope>
    <source>
        <strain evidence="2">Rnig1</strain>
    </source>
</reference>
<reference evidence="2" key="1">
    <citation type="journal article" date="2024" name="Mol. Phylogenet. Evol.">
        <title>Integrative taxonomy, phylogenetics and historical biogeography of subgenus Aeschyntelus Stal, 1872 (Hemiptera: Heteroptera: Rhopalidae).</title>
        <authorList>
            <person name="Chen J."/>
            <person name="Jiang K."/>
            <person name="Qi T."/>
            <person name="Li Y."/>
            <person name="Liu H."/>
            <person name="Xue H."/>
            <person name="Ye Z."/>
            <person name="Wang S."/>
            <person name="Bu W."/>
        </authorList>
    </citation>
    <scope>NUCLEOTIDE SEQUENCE</scope>
    <source>
        <strain evidence="2">Rnig1</strain>
    </source>
</reference>